<evidence type="ECO:0000313" key="5">
    <source>
        <dbReference type="Proteomes" id="UP000322915"/>
    </source>
</evidence>
<evidence type="ECO:0000313" key="4">
    <source>
        <dbReference type="Proteomes" id="UP000027154"/>
    </source>
</evidence>
<name>A0A063KUH2_9GAMM</name>
<dbReference type="Proteomes" id="UP000324162">
    <property type="component" value="Unassembled WGS sequence"/>
</dbReference>
<dbReference type="EMBL" id="JJNZ01000001">
    <property type="protein sequence ID" value="KDC53698.1"/>
    <property type="molecule type" value="Genomic_DNA"/>
</dbReference>
<proteinExistence type="predicted"/>
<dbReference type="OrthoDB" id="5959530at2"/>
<accession>A0A063KUH2</accession>
<dbReference type="EMBL" id="SEUJ01000051">
    <property type="protein sequence ID" value="KAA1164305.1"/>
    <property type="molecule type" value="Genomic_DNA"/>
</dbReference>
<reference evidence="3 4" key="1">
    <citation type="submission" date="2014-04" db="EMBL/GenBank/DDBJ databases">
        <title>Pseudoalteromonas galatheae sp. nov., isolated from a deep-sea polychaete near Canal Concepcion, Chile.</title>
        <authorList>
            <person name="Machado H.R."/>
            <person name="Gram L."/>
            <person name="Vynne N.G."/>
        </authorList>
    </citation>
    <scope>NUCLEOTIDE SEQUENCE [LARGE SCALE GENOMIC DNA]</scope>
    <source>
        <strain evidence="3 4">KMM216</strain>
    </source>
</reference>
<protein>
    <submittedName>
        <fullName evidence="1">DUF3301 domain-containing protein</fullName>
    </submittedName>
</protein>
<dbReference type="Proteomes" id="UP000027154">
    <property type="component" value="Unassembled WGS sequence"/>
</dbReference>
<gene>
    <name evidence="3" type="ORF">DC53_00415</name>
    <name evidence="1" type="ORF">EU508_20825</name>
    <name evidence="2" type="ORF">EU509_02500</name>
</gene>
<sequence>MASLWTFILIGSVIYLFWLNRKVAEAANVHAKRQSEQLQVQLMSVACTKRRFGFLKSGKPGIKSEFIFEFSSDGENAYQGVLIMENEFLKSVVVPPHKI</sequence>
<evidence type="ECO:0000313" key="3">
    <source>
        <dbReference type="EMBL" id="KDC53698.1"/>
    </source>
</evidence>
<evidence type="ECO:0000313" key="1">
    <source>
        <dbReference type="EMBL" id="KAA1156530.1"/>
    </source>
</evidence>
<comment type="caution">
    <text evidence="3">The sequence shown here is derived from an EMBL/GenBank/DDBJ whole genome shotgun (WGS) entry which is preliminary data.</text>
</comment>
<evidence type="ECO:0000313" key="6">
    <source>
        <dbReference type="Proteomes" id="UP000324162"/>
    </source>
</evidence>
<organism evidence="3 4">
    <name type="scientific">Pseudoalteromonas fuliginea</name>
    <dbReference type="NCBI Taxonomy" id="1872678"/>
    <lineage>
        <taxon>Bacteria</taxon>
        <taxon>Pseudomonadati</taxon>
        <taxon>Pseudomonadota</taxon>
        <taxon>Gammaproteobacteria</taxon>
        <taxon>Alteromonadales</taxon>
        <taxon>Pseudoalteromonadaceae</taxon>
        <taxon>Pseudoalteromonas</taxon>
    </lineage>
</organism>
<dbReference type="EMBL" id="SEUK01000056">
    <property type="protein sequence ID" value="KAA1156530.1"/>
    <property type="molecule type" value="Genomic_DNA"/>
</dbReference>
<dbReference type="RefSeq" id="WP_007378202.1">
    <property type="nucleotide sequence ID" value="NZ_JBBMQV010000043.1"/>
</dbReference>
<dbReference type="Proteomes" id="UP000322915">
    <property type="component" value="Unassembled WGS sequence"/>
</dbReference>
<dbReference type="Pfam" id="PF11743">
    <property type="entry name" value="DUF3301"/>
    <property type="match status" value="1"/>
</dbReference>
<keyword evidence="5" id="KW-1185">Reference proteome</keyword>
<reference evidence="5 6" key="2">
    <citation type="submission" date="2019-01" db="EMBL/GenBank/DDBJ databases">
        <title>Genome sequences of marine Pseudoalteromonas species.</title>
        <authorList>
            <person name="Boraston A.B."/>
            <person name="Hehemann J.-H."/>
            <person name="Vickers C.J."/>
            <person name="Salama-Alber O."/>
            <person name="Abe K."/>
            <person name="Hettle A.J."/>
        </authorList>
    </citation>
    <scope>NUCLEOTIDE SEQUENCE [LARGE SCALE GENOMIC DNA]</scope>
    <source>
        <strain evidence="1 6">PS42</strain>
        <strain evidence="2 5">PS47</strain>
    </source>
</reference>
<dbReference type="InterPro" id="IPR021732">
    <property type="entry name" value="DUF3301"/>
</dbReference>
<dbReference type="AlphaFoldDB" id="A0A063KUH2"/>
<evidence type="ECO:0000313" key="2">
    <source>
        <dbReference type="EMBL" id="KAA1164305.1"/>
    </source>
</evidence>